<keyword evidence="3" id="KW-1003">Cell membrane</keyword>
<dbReference type="InterPro" id="IPR024989">
    <property type="entry name" value="MFS_assoc_dom"/>
</dbReference>
<sequence length="380" mass="39857">MFYATVFGVTGAYLPFFTVWLKAIGIEAWWIGIIVATPAITRFTVLPFITAEAERRQALRAALVITAIVTTIGFICLGVLRGPLAILAVFMVTACAWTPMVPLTDGYALKAVARFGLNYGPLRLWGSAAFVVSALVSGALADIISPEHLIWLIAASAGLGVIAALGLQPLDAPGARQGPARRVALLRNPAFLAIIIPAGMIQGSHAAYYTFGSIVWQGAGYSGMTIASLWVLGVLAEIVVFALSPRFTLSPALMMLGGALSAVVRWLITAQDPPLAVLVAVQLLHGLTFGLTQLGTMGLLIRHAPGHVIARAQGYYTACSGLAMSSAAMLSGALFERYGLAVYDLMAVMAFTAAVVVVLSRRRLEAPPASDQPHSPGSGG</sequence>
<keyword evidence="4" id="KW-0997">Cell inner membrane</keyword>
<keyword evidence="5 8" id="KW-0812">Transmembrane</keyword>
<feature type="transmembrane region" description="Helical" evidence="8">
    <location>
        <begin position="190"/>
        <end position="211"/>
    </location>
</feature>
<feature type="transmembrane region" description="Helical" evidence="8">
    <location>
        <begin position="313"/>
        <end position="334"/>
    </location>
</feature>
<accession>A0A1H8UQW7</accession>
<evidence type="ECO:0000259" key="9">
    <source>
        <dbReference type="Pfam" id="PF12832"/>
    </source>
</evidence>
<feature type="transmembrane region" description="Helical" evidence="8">
    <location>
        <begin position="124"/>
        <end position="144"/>
    </location>
</feature>
<reference evidence="11" key="1">
    <citation type="submission" date="2016-10" db="EMBL/GenBank/DDBJ databases">
        <authorList>
            <person name="Varghese N."/>
            <person name="Submissions S."/>
        </authorList>
    </citation>
    <scope>NUCLEOTIDE SEQUENCE [LARGE SCALE GENOMIC DNA]</scope>
    <source>
        <strain evidence="11">DSM 123</strain>
    </source>
</reference>
<dbReference type="GO" id="GO:0005886">
    <property type="term" value="C:plasma membrane"/>
    <property type="evidence" value="ECO:0007669"/>
    <property type="project" value="UniProtKB-SubCell"/>
</dbReference>
<dbReference type="SUPFAM" id="SSF103473">
    <property type="entry name" value="MFS general substrate transporter"/>
    <property type="match status" value="1"/>
</dbReference>
<evidence type="ECO:0000256" key="8">
    <source>
        <dbReference type="SAM" id="Phobius"/>
    </source>
</evidence>
<dbReference type="Pfam" id="PF12832">
    <property type="entry name" value="MFS_1_like"/>
    <property type="match status" value="1"/>
</dbReference>
<proteinExistence type="predicted"/>
<gene>
    <name evidence="10" type="ORF">SAMN05444123_107194</name>
</gene>
<feature type="transmembrane region" description="Helical" evidence="8">
    <location>
        <begin position="86"/>
        <end position="103"/>
    </location>
</feature>
<evidence type="ECO:0000256" key="4">
    <source>
        <dbReference type="ARBA" id="ARBA00022519"/>
    </source>
</evidence>
<feature type="transmembrane region" description="Helical" evidence="8">
    <location>
        <begin position="28"/>
        <end position="49"/>
    </location>
</feature>
<keyword evidence="7 8" id="KW-0472">Membrane</keyword>
<evidence type="ECO:0000256" key="7">
    <source>
        <dbReference type="ARBA" id="ARBA00023136"/>
    </source>
</evidence>
<dbReference type="Gene3D" id="1.20.1250.20">
    <property type="entry name" value="MFS general substrate transporter like domains"/>
    <property type="match status" value="2"/>
</dbReference>
<dbReference type="GO" id="GO:0030395">
    <property type="term" value="F:lactose binding"/>
    <property type="evidence" value="ECO:0007669"/>
    <property type="project" value="TreeGrafter"/>
</dbReference>
<feature type="transmembrane region" description="Helical" evidence="8">
    <location>
        <begin position="61"/>
        <end position="80"/>
    </location>
</feature>
<feature type="transmembrane region" description="Helical" evidence="8">
    <location>
        <begin position="150"/>
        <end position="170"/>
    </location>
</feature>
<dbReference type="Proteomes" id="UP000199615">
    <property type="component" value="Unassembled WGS sequence"/>
</dbReference>
<evidence type="ECO:0000256" key="5">
    <source>
        <dbReference type="ARBA" id="ARBA00022692"/>
    </source>
</evidence>
<name>A0A1H8UQW7_9BRAD</name>
<dbReference type="GO" id="GO:0015528">
    <property type="term" value="F:lactose:proton symporter activity"/>
    <property type="evidence" value="ECO:0007669"/>
    <property type="project" value="TreeGrafter"/>
</dbReference>
<feature type="transmembrane region" description="Helical" evidence="8">
    <location>
        <begin position="250"/>
        <end position="268"/>
    </location>
</feature>
<dbReference type="InterPro" id="IPR026032">
    <property type="entry name" value="HcaT-like"/>
</dbReference>
<dbReference type="PANTHER" id="PTHR23522:SF10">
    <property type="entry name" value="3-PHENYLPROPIONIC ACID TRANSPORTER-RELATED"/>
    <property type="match status" value="1"/>
</dbReference>
<dbReference type="AlphaFoldDB" id="A0A1H8UQW7"/>
<feature type="domain" description="Major facilitator superfamily associated" evidence="9">
    <location>
        <begin position="2"/>
        <end position="340"/>
    </location>
</feature>
<evidence type="ECO:0000313" key="11">
    <source>
        <dbReference type="Proteomes" id="UP000199615"/>
    </source>
</evidence>
<protein>
    <submittedName>
        <fullName evidence="10">MFS transporter, PPP family, 3-phenylpropionic acid transporter</fullName>
    </submittedName>
</protein>
<dbReference type="PIRSF" id="PIRSF004925">
    <property type="entry name" value="HcaT"/>
    <property type="match status" value="1"/>
</dbReference>
<dbReference type="PANTHER" id="PTHR23522">
    <property type="entry name" value="BLL5896 PROTEIN"/>
    <property type="match status" value="1"/>
</dbReference>
<dbReference type="InterPro" id="IPR036259">
    <property type="entry name" value="MFS_trans_sf"/>
</dbReference>
<comment type="subcellular location">
    <subcellularLocation>
        <location evidence="1">Cell inner membrane</location>
        <topology evidence="1">Multi-pass membrane protein</topology>
    </subcellularLocation>
</comment>
<organism evidence="10 11">
    <name type="scientific">Rhodopseudomonas pseudopalustris</name>
    <dbReference type="NCBI Taxonomy" id="1513892"/>
    <lineage>
        <taxon>Bacteria</taxon>
        <taxon>Pseudomonadati</taxon>
        <taxon>Pseudomonadota</taxon>
        <taxon>Alphaproteobacteria</taxon>
        <taxon>Hyphomicrobiales</taxon>
        <taxon>Nitrobacteraceae</taxon>
        <taxon>Rhodopseudomonas</taxon>
    </lineage>
</organism>
<feature type="transmembrane region" description="Helical" evidence="8">
    <location>
        <begin position="223"/>
        <end position="243"/>
    </location>
</feature>
<evidence type="ECO:0000256" key="1">
    <source>
        <dbReference type="ARBA" id="ARBA00004429"/>
    </source>
</evidence>
<feature type="transmembrane region" description="Helical" evidence="8">
    <location>
        <begin position="340"/>
        <end position="359"/>
    </location>
</feature>
<keyword evidence="11" id="KW-1185">Reference proteome</keyword>
<evidence type="ECO:0000256" key="6">
    <source>
        <dbReference type="ARBA" id="ARBA00022989"/>
    </source>
</evidence>
<feature type="transmembrane region" description="Helical" evidence="8">
    <location>
        <begin position="274"/>
        <end position="301"/>
    </location>
</feature>
<evidence type="ECO:0000313" key="10">
    <source>
        <dbReference type="EMBL" id="SEP05506.1"/>
    </source>
</evidence>
<keyword evidence="6 8" id="KW-1133">Transmembrane helix</keyword>
<evidence type="ECO:0000256" key="2">
    <source>
        <dbReference type="ARBA" id="ARBA00022448"/>
    </source>
</evidence>
<dbReference type="NCBIfam" id="NF037955">
    <property type="entry name" value="mfs"/>
    <property type="match status" value="1"/>
</dbReference>
<keyword evidence="2" id="KW-0813">Transport</keyword>
<evidence type="ECO:0000256" key="3">
    <source>
        <dbReference type="ARBA" id="ARBA00022475"/>
    </source>
</evidence>
<dbReference type="EMBL" id="FODT01000007">
    <property type="protein sequence ID" value="SEP05506.1"/>
    <property type="molecule type" value="Genomic_DNA"/>
</dbReference>